<evidence type="ECO:0000313" key="3">
    <source>
        <dbReference type="Proteomes" id="UP000748025"/>
    </source>
</evidence>
<protein>
    <submittedName>
        <fullName evidence="2">Uncharacterized protein</fullName>
    </submittedName>
</protein>
<dbReference type="AlphaFoldDB" id="A0A9P7N6B0"/>
<feature type="compositionally biased region" description="Polar residues" evidence="1">
    <location>
        <begin position="59"/>
        <end position="77"/>
    </location>
</feature>
<reference evidence="2" key="1">
    <citation type="journal article" date="2020" name="bioRxiv">
        <title>Whole genome comparisons of ergot fungi reveals the divergence and evolution of species within the genus Claviceps are the result of varying mechanisms driving genome evolution and host range expansion.</title>
        <authorList>
            <person name="Wyka S.A."/>
            <person name="Mondo S.J."/>
            <person name="Liu M."/>
            <person name="Dettman J."/>
            <person name="Nalam V."/>
            <person name="Broders K.D."/>
        </authorList>
    </citation>
    <scope>NUCLEOTIDE SEQUENCE</scope>
    <source>
        <strain evidence="2">CCC 602</strain>
    </source>
</reference>
<evidence type="ECO:0000313" key="2">
    <source>
        <dbReference type="EMBL" id="KAG5996717.1"/>
    </source>
</evidence>
<accession>A0A9P7N6B0</accession>
<feature type="region of interest" description="Disordered" evidence="1">
    <location>
        <begin position="46"/>
        <end position="77"/>
    </location>
</feature>
<dbReference type="Proteomes" id="UP000748025">
    <property type="component" value="Unassembled WGS sequence"/>
</dbReference>
<organism evidence="2 3">
    <name type="scientific">Claviceps pusilla</name>
    <dbReference type="NCBI Taxonomy" id="123648"/>
    <lineage>
        <taxon>Eukaryota</taxon>
        <taxon>Fungi</taxon>
        <taxon>Dikarya</taxon>
        <taxon>Ascomycota</taxon>
        <taxon>Pezizomycotina</taxon>
        <taxon>Sordariomycetes</taxon>
        <taxon>Hypocreomycetidae</taxon>
        <taxon>Hypocreales</taxon>
        <taxon>Clavicipitaceae</taxon>
        <taxon>Claviceps</taxon>
    </lineage>
</organism>
<name>A0A9P7N6B0_9HYPO</name>
<evidence type="ECO:0000256" key="1">
    <source>
        <dbReference type="SAM" id="MobiDB-lite"/>
    </source>
</evidence>
<proteinExistence type="predicted"/>
<dbReference type="EMBL" id="SRPW01002024">
    <property type="protein sequence ID" value="KAG5996717.1"/>
    <property type="molecule type" value="Genomic_DNA"/>
</dbReference>
<sequence>MALTQRLESGTVSMKQRMLQALCSTSCSKGGRLETLRTAVPERPGFCATQRHAPGSRYGNGNVQTPPYADNGQTRNGVQRRERGWSCLSLEVLDAHAYE</sequence>
<comment type="caution">
    <text evidence="2">The sequence shown here is derived from an EMBL/GenBank/DDBJ whole genome shotgun (WGS) entry which is preliminary data.</text>
</comment>
<gene>
    <name evidence="2" type="ORF">E4U43_002811</name>
</gene>
<keyword evidence="3" id="KW-1185">Reference proteome</keyword>